<accession>A0A3M2M271</accession>
<feature type="active site" description="Proton acceptor" evidence="4">
    <location>
        <position position="250"/>
    </location>
</feature>
<keyword evidence="2 7" id="KW-0808">Transferase</keyword>
<organism evidence="7 8">
    <name type="scientific">Actinomadura harenae</name>
    <dbReference type="NCBI Taxonomy" id="2483351"/>
    <lineage>
        <taxon>Bacteria</taxon>
        <taxon>Bacillati</taxon>
        <taxon>Actinomycetota</taxon>
        <taxon>Actinomycetes</taxon>
        <taxon>Streptosporangiales</taxon>
        <taxon>Thermomonosporaceae</taxon>
        <taxon>Actinomadura</taxon>
    </lineage>
</organism>
<dbReference type="InterPro" id="IPR016461">
    <property type="entry name" value="COMT-like"/>
</dbReference>
<dbReference type="RefSeq" id="WP_122195412.1">
    <property type="nucleotide sequence ID" value="NZ_JBHSKC010000013.1"/>
</dbReference>
<gene>
    <name evidence="7" type="ORF">EBO15_17245</name>
</gene>
<dbReference type="PIRSF" id="PIRSF005739">
    <property type="entry name" value="O-mtase"/>
    <property type="match status" value="1"/>
</dbReference>
<dbReference type="SUPFAM" id="SSF53335">
    <property type="entry name" value="S-adenosyl-L-methionine-dependent methyltransferases"/>
    <property type="match status" value="1"/>
</dbReference>
<keyword evidence="3" id="KW-0949">S-adenosyl-L-methionine</keyword>
<dbReference type="InterPro" id="IPR001077">
    <property type="entry name" value="COMT_C"/>
</dbReference>
<evidence type="ECO:0000259" key="5">
    <source>
        <dbReference type="Pfam" id="PF00891"/>
    </source>
</evidence>
<evidence type="ECO:0000256" key="3">
    <source>
        <dbReference type="ARBA" id="ARBA00022691"/>
    </source>
</evidence>
<reference evidence="7 8" key="1">
    <citation type="submission" date="2018-10" db="EMBL/GenBank/DDBJ databases">
        <title>Isolation from soil.</title>
        <authorList>
            <person name="Hu J."/>
        </authorList>
    </citation>
    <scope>NUCLEOTIDE SEQUENCE [LARGE SCALE GENOMIC DNA]</scope>
    <source>
        <strain evidence="7 8">NEAU-Ht49</strain>
    </source>
</reference>
<evidence type="ECO:0000256" key="4">
    <source>
        <dbReference type="PIRSR" id="PIRSR005739-1"/>
    </source>
</evidence>
<dbReference type="InterPro" id="IPR036388">
    <property type="entry name" value="WH-like_DNA-bd_sf"/>
</dbReference>
<keyword evidence="1 7" id="KW-0489">Methyltransferase</keyword>
<protein>
    <submittedName>
        <fullName evidence="7">Methyltransferase</fullName>
    </submittedName>
</protein>
<dbReference type="AlphaFoldDB" id="A0A3M2M271"/>
<sequence>MGDNAQRTEQAARRIMRMNAAYFQSKVLQSAVELGVFEMLAAGPATAGEICEELSLHPRLTGDFLDALVGLDLLDRADGHYTLAGEMADLLVASGGFYLGGSVASHARKHFRAWGELTAALRDGEAKSDIKGGTDGFMRLYQNPEAVARLMDHMDTFNRFVAPKLAVCMDWSGYRSFVDIGGARGNVASLLVQALPGLTGHVFDLPPVEPLFHEHMAKHGTADRVRFHGGDFLVDALPETDVAIIGHVLHDWPHEYRQKLIDRTYEAIRPGGALLVYDPMIDNDRREADALLQSLNCRVLSSGGSEYTVDEARSLVEHAGYRYDTVVELANLNNDRVVIARKDA</sequence>
<dbReference type="Pfam" id="PF00891">
    <property type="entry name" value="Methyltransf_2"/>
    <property type="match status" value="1"/>
</dbReference>
<comment type="caution">
    <text evidence="7">The sequence shown here is derived from an EMBL/GenBank/DDBJ whole genome shotgun (WGS) entry which is preliminary data.</text>
</comment>
<proteinExistence type="predicted"/>
<dbReference type="Gene3D" id="1.10.10.10">
    <property type="entry name" value="Winged helix-like DNA-binding domain superfamily/Winged helix DNA-binding domain"/>
    <property type="match status" value="1"/>
</dbReference>
<dbReference type="GO" id="GO:0046983">
    <property type="term" value="F:protein dimerization activity"/>
    <property type="evidence" value="ECO:0007669"/>
    <property type="project" value="InterPro"/>
</dbReference>
<evidence type="ECO:0000256" key="2">
    <source>
        <dbReference type="ARBA" id="ARBA00022679"/>
    </source>
</evidence>
<dbReference type="CDD" id="cd02440">
    <property type="entry name" value="AdoMet_MTases"/>
    <property type="match status" value="1"/>
</dbReference>
<dbReference type="Gene3D" id="3.40.50.150">
    <property type="entry name" value="Vaccinia Virus protein VP39"/>
    <property type="match status" value="1"/>
</dbReference>
<dbReference type="GO" id="GO:0008171">
    <property type="term" value="F:O-methyltransferase activity"/>
    <property type="evidence" value="ECO:0007669"/>
    <property type="project" value="InterPro"/>
</dbReference>
<dbReference type="PROSITE" id="PS51683">
    <property type="entry name" value="SAM_OMT_II"/>
    <property type="match status" value="1"/>
</dbReference>
<dbReference type="InterPro" id="IPR012967">
    <property type="entry name" value="COMT_dimerisation"/>
</dbReference>
<evidence type="ECO:0000313" key="8">
    <source>
        <dbReference type="Proteomes" id="UP000282674"/>
    </source>
</evidence>
<evidence type="ECO:0000313" key="7">
    <source>
        <dbReference type="EMBL" id="RMI43180.1"/>
    </source>
</evidence>
<feature type="domain" description="O-methyltransferase dimerisation" evidence="6">
    <location>
        <begin position="21"/>
        <end position="92"/>
    </location>
</feature>
<dbReference type="EMBL" id="RFFG01000027">
    <property type="protein sequence ID" value="RMI43180.1"/>
    <property type="molecule type" value="Genomic_DNA"/>
</dbReference>
<dbReference type="Pfam" id="PF08100">
    <property type="entry name" value="Dimerisation"/>
    <property type="match status" value="1"/>
</dbReference>
<dbReference type="InterPro" id="IPR036390">
    <property type="entry name" value="WH_DNA-bd_sf"/>
</dbReference>
<name>A0A3M2M271_9ACTN</name>
<keyword evidence="8" id="KW-1185">Reference proteome</keyword>
<evidence type="ECO:0000256" key="1">
    <source>
        <dbReference type="ARBA" id="ARBA00022603"/>
    </source>
</evidence>
<dbReference type="PANTHER" id="PTHR43712">
    <property type="entry name" value="PUTATIVE (AFU_ORTHOLOGUE AFUA_4G14580)-RELATED"/>
    <property type="match status" value="1"/>
</dbReference>
<dbReference type="PANTHER" id="PTHR43712:SF2">
    <property type="entry name" value="O-METHYLTRANSFERASE CICE"/>
    <property type="match status" value="1"/>
</dbReference>
<dbReference type="OrthoDB" id="582216at2"/>
<evidence type="ECO:0000259" key="6">
    <source>
        <dbReference type="Pfam" id="PF08100"/>
    </source>
</evidence>
<dbReference type="GO" id="GO:0032259">
    <property type="term" value="P:methylation"/>
    <property type="evidence" value="ECO:0007669"/>
    <property type="project" value="UniProtKB-KW"/>
</dbReference>
<dbReference type="SUPFAM" id="SSF46785">
    <property type="entry name" value="Winged helix' DNA-binding domain"/>
    <property type="match status" value="1"/>
</dbReference>
<dbReference type="InterPro" id="IPR029063">
    <property type="entry name" value="SAM-dependent_MTases_sf"/>
</dbReference>
<feature type="domain" description="O-methyltransferase C-terminal" evidence="5">
    <location>
        <begin position="114"/>
        <end position="322"/>
    </location>
</feature>
<dbReference type="Proteomes" id="UP000282674">
    <property type="component" value="Unassembled WGS sequence"/>
</dbReference>